<accession>A0A3P6ELG5</accession>
<dbReference type="GO" id="GO:0043531">
    <property type="term" value="F:ADP binding"/>
    <property type="evidence" value="ECO:0007669"/>
    <property type="project" value="InterPro"/>
</dbReference>
<protein>
    <recommendedName>
        <fullName evidence="1">NB-ARC domain-containing protein</fullName>
    </recommendedName>
</protein>
<dbReference type="Gene3D" id="3.40.50.300">
    <property type="entry name" value="P-loop containing nucleotide triphosphate hydrolases"/>
    <property type="match status" value="1"/>
</dbReference>
<evidence type="ECO:0000259" key="1">
    <source>
        <dbReference type="Pfam" id="PF00931"/>
    </source>
</evidence>
<dbReference type="PRINTS" id="PR00364">
    <property type="entry name" value="DISEASERSIST"/>
</dbReference>
<dbReference type="AlphaFoldDB" id="A0A3P6ELG5"/>
<proteinExistence type="predicted"/>
<dbReference type="EMBL" id="LR031876">
    <property type="protein sequence ID" value="VDD38346.1"/>
    <property type="molecule type" value="Genomic_DNA"/>
</dbReference>
<dbReference type="InterPro" id="IPR027417">
    <property type="entry name" value="P-loop_NTPase"/>
</dbReference>
<name>A0A3P6ELG5_BRAOL</name>
<dbReference type="InterPro" id="IPR002182">
    <property type="entry name" value="NB-ARC"/>
</dbReference>
<gene>
    <name evidence="2" type="ORF">BOLC7T43906H</name>
</gene>
<reference evidence="2" key="1">
    <citation type="submission" date="2018-11" db="EMBL/GenBank/DDBJ databases">
        <authorList>
            <consortium name="Genoscope - CEA"/>
            <person name="William W."/>
        </authorList>
    </citation>
    <scope>NUCLEOTIDE SEQUENCE</scope>
</reference>
<feature type="domain" description="NB-ARC" evidence="1">
    <location>
        <begin position="8"/>
        <end position="110"/>
    </location>
</feature>
<sequence>MIQIKFTFQHIGIWGPSGIGKSTIARALFGEYSHKFQLSVFMDNIRRRYPIPCHDVYSTKLQLQTEMLSQIINQKDIKIRHLDVAKDRLKDKRMLVVLDDVDHEMQLDALAK</sequence>
<evidence type="ECO:0000313" key="2">
    <source>
        <dbReference type="EMBL" id="VDD38346.1"/>
    </source>
</evidence>
<dbReference type="PANTHER" id="PTHR11017">
    <property type="entry name" value="LEUCINE-RICH REPEAT-CONTAINING PROTEIN"/>
    <property type="match status" value="1"/>
</dbReference>
<organism evidence="2">
    <name type="scientific">Brassica oleracea</name>
    <name type="common">Wild cabbage</name>
    <dbReference type="NCBI Taxonomy" id="3712"/>
    <lineage>
        <taxon>Eukaryota</taxon>
        <taxon>Viridiplantae</taxon>
        <taxon>Streptophyta</taxon>
        <taxon>Embryophyta</taxon>
        <taxon>Tracheophyta</taxon>
        <taxon>Spermatophyta</taxon>
        <taxon>Magnoliopsida</taxon>
        <taxon>eudicotyledons</taxon>
        <taxon>Gunneridae</taxon>
        <taxon>Pentapetalae</taxon>
        <taxon>rosids</taxon>
        <taxon>malvids</taxon>
        <taxon>Brassicales</taxon>
        <taxon>Brassicaceae</taxon>
        <taxon>Brassiceae</taxon>
        <taxon>Brassica</taxon>
    </lineage>
</organism>
<dbReference type="Pfam" id="PF00931">
    <property type="entry name" value="NB-ARC"/>
    <property type="match status" value="1"/>
</dbReference>
<dbReference type="SUPFAM" id="SSF52540">
    <property type="entry name" value="P-loop containing nucleoside triphosphate hydrolases"/>
    <property type="match status" value="1"/>
</dbReference>
<dbReference type="GO" id="GO:0006952">
    <property type="term" value="P:defense response"/>
    <property type="evidence" value="ECO:0007669"/>
    <property type="project" value="InterPro"/>
</dbReference>
<dbReference type="PANTHER" id="PTHR11017:SF366">
    <property type="entry name" value="ADP-RIBOSYL CYCLASE_CYCLIC ADP-RIBOSE HYDROLASE"/>
    <property type="match status" value="1"/>
</dbReference>
<dbReference type="InterPro" id="IPR044974">
    <property type="entry name" value="Disease_R_plants"/>
</dbReference>